<proteinExistence type="predicted"/>
<dbReference type="AlphaFoldDB" id="B0DLX7"/>
<dbReference type="InParanoid" id="B0DLX7"/>
<dbReference type="HOGENOM" id="CLU_1475423_0_0_1"/>
<keyword evidence="2" id="KW-1185">Reference proteome</keyword>
<evidence type="ECO:0000313" key="1">
    <source>
        <dbReference type="EMBL" id="EDR04369.1"/>
    </source>
</evidence>
<gene>
    <name evidence="1" type="ORF">LACBIDRAFT_304574</name>
</gene>
<dbReference type="Proteomes" id="UP000001194">
    <property type="component" value="Unassembled WGS sequence"/>
</dbReference>
<evidence type="ECO:0000313" key="2">
    <source>
        <dbReference type="Proteomes" id="UP000001194"/>
    </source>
</evidence>
<dbReference type="RefSeq" id="XP_001884888.1">
    <property type="nucleotide sequence ID" value="XM_001884853.1"/>
</dbReference>
<sequence>MASKRILGVLEAAHGGHEASRGNPCKIFLSHQTRVGLVATTPLPVPETASAAEIFMLRVAETRTDKIKFLTGCMVELCLRNFSDPSSFLPTPYGELAVSSEYTSYIDDRRKINIGAPQNDWTDGSPRPRTTVTRVIISPHGAIDNQLVKSTPLSPPECTIAKGKATDLFPRPQHTFSTLIPIT</sequence>
<organism evidence="2">
    <name type="scientific">Laccaria bicolor (strain S238N-H82 / ATCC MYA-4686)</name>
    <name type="common">Bicoloured deceiver</name>
    <name type="synonym">Laccaria laccata var. bicolor</name>
    <dbReference type="NCBI Taxonomy" id="486041"/>
    <lineage>
        <taxon>Eukaryota</taxon>
        <taxon>Fungi</taxon>
        <taxon>Dikarya</taxon>
        <taxon>Basidiomycota</taxon>
        <taxon>Agaricomycotina</taxon>
        <taxon>Agaricomycetes</taxon>
        <taxon>Agaricomycetidae</taxon>
        <taxon>Agaricales</taxon>
        <taxon>Agaricineae</taxon>
        <taxon>Hydnangiaceae</taxon>
        <taxon>Laccaria</taxon>
    </lineage>
</organism>
<dbReference type="EMBL" id="DS547118">
    <property type="protein sequence ID" value="EDR04369.1"/>
    <property type="molecule type" value="Genomic_DNA"/>
</dbReference>
<dbReference type="GeneID" id="6080539"/>
<dbReference type="KEGG" id="lbc:LACBIDRAFT_304574"/>
<name>B0DLX7_LACBS</name>
<reference evidence="1 2" key="1">
    <citation type="journal article" date="2008" name="Nature">
        <title>The genome of Laccaria bicolor provides insights into mycorrhizal symbiosis.</title>
        <authorList>
            <person name="Martin F."/>
            <person name="Aerts A."/>
            <person name="Ahren D."/>
            <person name="Brun A."/>
            <person name="Danchin E.G.J."/>
            <person name="Duchaussoy F."/>
            <person name="Gibon J."/>
            <person name="Kohler A."/>
            <person name="Lindquist E."/>
            <person name="Pereda V."/>
            <person name="Salamov A."/>
            <person name="Shapiro H.J."/>
            <person name="Wuyts J."/>
            <person name="Blaudez D."/>
            <person name="Buee M."/>
            <person name="Brokstein P."/>
            <person name="Canbaeck B."/>
            <person name="Cohen D."/>
            <person name="Courty P.E."/>
            <person name="Coutinho P.M."/>
            <person name="Delaruelle C."/>
            <person name="Detter J.C."/>
            <person name="Deveau A."/>
            <person name="DiFazio S."/>
            <person name="Duplessis S."/>
            <person name="Fraissinet-Tachet L."/>
            <person name="Lucic E."/>
            <person name="Frey-Klett P."/>
            <person name="Fourrey C."/>
            <person name="Feussner I."/>
            <person name="Gay G."/>
            <person name="Grimwood J."/>
            <person name="Hoegger P.J."/>
            <person name="Jain P."/>
            <person name="Kilaru S."/>
            <person name="Labbe J."/>
            <person name="Lin Y.C."/>
            <person name="Legue V."/>
            <person name="Le Tacon F."/>
            <person name="Marmeisse R."/>
            <person name="Melayah D."/>
            <person name="Montanini B."/>
            <person name="Muratet M."/>
            <person name="Nehls U."/>
            <person name="Niculita-Hirzel H."/>
            <person name="Oudot-Le Secq M.P."/>
            <person name="Peter M."/>
            <person name="Quesneville H."/>
            <person name="Rajashekar B."/>
            <person name="Reich M."/>
            <person name="Rouhier N."/>
            <person name="Schmutz J."/>
            <person name="Yin T."/>
            <person name="Chalot M."/>
            <person name="Henrissat B."/>
            <person name="Kuees U."/>
            <person name="Lucas S."/>
            <person name="Van de Peer Y."/>
            <person name="Podila G.K."/>
            <person name="Polle A."/>
            <person name="Pukkila P.J."/>
            <person name="Richardson P.M."/>
            <person name="Rouze P."/>
            <person name="Sanders I.R."/>
            <person name="Stajich J.E."/>
            <person name="Tunlid A."/>
            <person name="Tuskan G."/>
            <person name="Grigoriev I.V."/>
        </authorList>
    </citation>
    <scope>NUCLEOTIDE SEQUENCE [LARGE SCALE GENOMIC DNA]</scope>
    <source>
        <strain evidence="2">S238N-H82 / ATCC MYA-4686</strain>
    </source>
</reference>
<protein>
    <submittedName>
        <fullName evidence="1">Predicted protein</fullName>
    </submittedName>
</protein>
<accession>B0DLX7</accession>